<dbReference type="CDD" id="cd00761">
    <property type="entry name" value="Glyco_tranf_GTA_type"/>
    <property type="match status" value="1"/>
</dbReference>
<dbReference type="STRING" id="84035.SAMN05660742_12135"/>
<reference evidence="2 3" key="1">
    <citation type="submission" date="2016-10" db="EMBL/GenBank/DDBJ databases">
        <authorList>
            <person name="de Groot N.N."/>
        </authorList>
    </citation>
    <scope>NUCLEOTIDE SEQUENCE [LARGE SCALE GENOMIC DNA]</scope>
    <source>
        <strain evidence="2 3">DSM 2179</strain>
    </source>
</reference>
<feature type="domain" description="Glycosyltransferase 2-like" evidence="1">
    <location>
        <begin position="5"/>
        <end position="170"/>
    </location>
</feature>
<organism evidence="2 3">
    <name type="scientific">Propionispira arboris</name>
    <dbReference type="NCBI Taxonomy" id="84035"/>
    <lineage>
        <taxon>Bacteria</taxon>
        <taxon>Bacillati</taxon>
        <taxon>Bacillota</taxon>
        <taxon>Negativicutes</taxon>
        <taxon>Selenomonadales</taxon>
        <taxon>Selenomonadaceae</taxon>
        <taxon>Propionispira</taxon>
    </lineage>
</organism>
<dbReference type="Pfam" id="PF00535">
    <property type="entry name" value="Glycos_transf_2"/>
    <property type="match status" value="1"/>
</dbReference>
<dbReference type="GO" id="GO:0016758">
    <property type="term" value="F:hexosyltransferase activity"/>
    <property type="evidence" value="ECO:0007669"/>
    <property type="project" value="UniProtKB-ARBA"/>
</dbReference>
<evidence type="ECO:0000313" key="2">
    <source>
        <dbReference type="EMBL" id="SEJ87730.1"/>
    </source>
</evidence>
<proteinExistence type="predicted"/>
<evidence type="ECO:0000259" key="1">
    <source>
        <dbReference type="Pfam" id="PF00535"/>
    </source>
</evidence>
<accession>A0A1H7CM10</accession>
<name>A0A1H7CM10_9FIRM</name>
<keyword evidence="3" id="KW-1185">Reference proteome</keyword>
<dbReference type="PANTHER" id="PTHR22916">
    <property type="entry name" value="GLYCOSYLTRANSFERASE"/>
    <property type="match status" value="1"/>
</dbReference>
<dbReference type="InterPro" id="IPR029044">
    <property type="entry name" value="Nucleotide-diphossugar_trans"/>
</dbReference>
<evidence type="ECO:0000313" key="3">
    <source>
        <dbReference type="Proteomes" id="UP000199662"/>
    </source>
</evidence>
<protein>
    <submittedName>
        <fullName evidence="2">Glycosyltransferase involved in cell wall bisynthesis</fullName>
    </submittedName>
</protein>
<dbReference type="AlphaFoldDB" id="A0A1H7CM10"/>
<keyword evidence="2" id="KW-0808">Transferase</keyword>
<dbReference type="SUPFAM" id="SSF53448">
    <property type="entry name" value="Nucleotide-diphospho-sugar transferases"/>
    <property type="match status" value="1"/>
</dbReference>
<dbReference type="Gene3D" id="3.90.550.10">
    <property type="entry name" value="Spore Coat Polysaccharide Biosynthesis Protein SpsA, Chain A"/>
    <property type="match status" value="1"/>
</dbReference>
<sequence>MKKVSIVTPCYNGEKFIDRYMKMILEQTYSHLELVFINDGSTDQTEKIVKSYEVRLKEKNIDFVYCYQKNAGQAAAINKGLQMFTGDYFVYPDADDILLPDSIQKRAEFLDNHTEYGFVGSKGWDAYEDDLDHYVLVAPRQNGVVENLFMETIKNEWTTFTCTYMFRRDAFFKSLPSRKIYMNSDFTLQDVQMLLPIAYHYKCGFLEDYLYVRVIRSDSHSQRREPYSKLLIRNDAIEDVYMQTIKEISMPIKERDVYIELVKCWFLRLRKYILLNYALEKEVCSLYSLLKNKCNGRDLVVFGTGEDAMKLMTILPQQEYPCYFIDNNVDQQGKLFWGLTVKSLNLMKQEKSKFFILVVTSQYGIQIKKQLLQEGFTYCKDFVLFEDIL</sequence>
<gene>
    <name evidence="2" type="ORF">SAMN05660742_12135</name>
</gene>
<dbReference type="InterPro" id="IPR001173">
    <property type="entry name" value="Glyco_trans_2-like"/>
</dbReference>
<dbReference type="PANTHER" id="PTHR22916:SF3">
    <property type="entry name" value="UDP-GLCNAC:BETAGAL BETA-1,3-N-ACETYLGLUCOSAMINYLTRANSFERASE-LIKE PROTEIN 1"/>
    <property type="match status" value="1"/>
</dbReference>
<dbReference type="EMBL" id="FNZK01000021">
    <property type="protein sequence ID" value="SEJ87730.1"/>
    <property type="molecule type" value="Genomic_DNA"/>
</dbReference>
<dbReference type="Proteomes" id="UP000199662">
    <property type="component" value="Unassembled WGS sequence"/>
</dbReference>